<reference evidence="1 2" key="1">
    <citation type="submission" date="2018-06" db="EMBL/GenBank/DDBJ databases">
        <authorList>
            <consortium name="Pathogen Informatics"/>
            <person name="Doyle S."/>
        </authorList>
    </citation>
    <scope>NUCLEOTIDE SEQUENCE [LARGE SCALE GENOMIC DNA]</scope>
    <source>
        <strain evidence="1 2">NCTC11621</strain>
    </source>
</reference>
<dbReference type="GO" id="GO:0003677">
    <property type="term" value="F:DNA binding"/>
    <property type="evidence" value="ECO:0007669"/>
    <property type="project" value="InterPro"/>
</dbReference>
<dbReference type="InterPro" id="IPR010982">
    <property type="entry name" value="Lambda_DNA-bd_dom_sf"/>
</dbReference>
<dbReference type="RefSeq" id="WP_005756640.1">
    <property type="nucleotide sequence ID" value="NZ_CP083262.1"/>
</dbReference>
<dbReference type="Proteomes" id="UP000254704">
    <property type="component" value="Unassembled WGS sequence"/>
</dbReference>
<dbReference type="AlphaFoldDB" id="A0A379EU50"/>
<proteinExistence type="predicted"/>
<name>A0A379EU50_9PAST</name>
<sequence>MARNELTKSAIEIAALVRRKAVERTDKELAECIGIDPSTLCRFKAEHLDKFCAYLDELGLTVTEKGLNQISDAELEALKLFASKGLAEFGQ</sequence>
<dbReference type="EMBL" id="UGTV01000015">
    <property type="protein sequence ID" value="SUC09917.1"/>
    <property type="molecule type" value="Genomic_DNA"/>
</dbReference>
<evidence type="ECO:0008006" key="3">
    <source>
        <dbReference type="Google" id="ProtNLM"/>
    </source>
</evidence>
<evidence type="ECO:0000313" key="2">
    <source>
        <dbReference type="Proteomes" id="UP000254704"/>
    </source>
</evidence>
<dbReference type="Gene3D" id="1.10.260.40">
    <property type="entry name" value="lambda repressor-like DNA-binding domains"/>
    <property type="match status" value="1"/>
</dbReference>
<accession>A0A379EU50</accession>
<dbReference type="SUPFAM" id="SSF47413">
    <property type="entry name" value="lambda repressor-like DNA-binding domains"/>
    <property type="match status" value="1"/>
</dbReference>
<gene>
    <name evidence="1" type="ORF">NCTC11621_00945</name>
</gene>
<dbReference type="GeneID" id="77207964"/>
<evidence type="ECO:0000313" key="1">
    <source>
        <dbReference type="EMBL" id="SUC09917.1"/>
    </source>
</evidence>
<organism evidence="1 2">
    <name type="scientific">Pasteurella canis</name>
    <dbReference type="NCBI Taxonomy" id="753"/>
    <lineage>
        <taxon>Bacteria</taxon>
        <taxon>Pseudomonadati</taxon>
        <taxon>Pseudomonadota</taxon>
        <taxon>Gammaproteobacteria</taxon>
        <taxon>Pasteurellales</taxon>
        <taxon>Pasteurellaceae</taxon>
        <taxon>Pasteurella</taxon>
    </lineage>
</organism>
<protein>
    <recommendedName>
        <fullName evidence="3">Bacteriophage CII protein</fullName>
    </recommendedName>
</protein>